<sequence length="228" mass="25896">MIGDSMSDLEKLVVLSFDEVYISHDICFDKAAQQVLGPHKTVQVVMARGLCKSWKQPIFYSYDTPMTKDILNEIITKLLLISGFLVVAVVSDMGTTNMGMWKSMGISYTNSSFKHPSLDRNIHVLADVPHLIKLIRNNYLDHGFVFLYGIGEKFIGKNIFQSLLMAQGKSEMRFTYKVTDHHLNVRGAQRQKVKTAVQLFSRTVSKAIQYYADKNLAKPLHKFTTNGR</sequence>
<dbReference type="InterPro" id="IPR048366">
    <property type="entry name" value="TNP-like_GBD"/>
</dbReference>
<accession>A0A2S2PBZ5</accession>
<evidence type="ECO:0000259" key="2">
    <source>
        <dbReference type="Pfam" id="PF21788"/>
    </source>
</evidence>
<proteinExistence type="predicted"/>
<feature type="domain" description="Transposable element P transposase-like GTP-binding insertion" evidence="2">
    <location>
        <begin position="130"/>
        <end position="217"/>
    </location>
</feature>
<dbReference type="Pfam" id="PF21787">
    <property type="entry name" value="TNP-like_RNaseH_N"/>
    <property type="match status" value="1"/>
</dbReference>
<organism evidence="3">
    <name type="scientific">Schizaphis graminum</name>
    <name type="common">Green bug aphid</name>
    <dbReference type="NCBI Taxonomy" id="13262"/>
    <lineage>
        <taxon>Eukaryota</taxon>
        <taxon>Metazoa</taxon>
        <taxon>Ecdysozoa</taxon>
        <taxon>Arthropoda</taxon>
        <taxon>Hexapoda</taxon>
        <taxon>Insecta</taxon>
        <taxon>Pterygota</taxon>
        <taxon>Neoptera</taxon>
        <taxon>Paraneoptera</taxon>
        <taxon>Hemiptera</taxon>
        <taxon>Sternorrhyncha</taxon>
        <taxon>Aphidomorpha</taxon>
        <taxon>Aphidoidea</taxon>
        <taxon>Aphididae</taxon>
        <taxon>Aphidini</taxon>
        <taxon>Schizaphis</taxon>
    </lineage>
</organism>
<dbReference type="EMBL" id="GGMR01014295">
    <property type="protein sequence ID" value="MBY26914.1"/>
    <property type="molecule type" value="Transcribed_RNA"/>
</dbReference>
<reference evidence="3" key="1">
    <citation type="submission" date="2018-04" db="EMBL/GenBank/DDBJ databases">
        <title>Transcriptome of Schizaphis graminum biotype I.</title>
        <authorList>
            <person name="Scully E.D."/>
            <person name="Geib S.M."/>
            <person name="Palmer N.A."/>
            <person name="Koch K."/>
            <person name="Bradshaw J."/>
            <person name="Heng-Moss T."/>
            <person name="Sarath G."/>
        </authorList>
    </citation>
    <scope>NUCLEOTIDE SEQUENCE</scope>
</reference>
<evidence type="ECO:0000259" key="1">
    <source>
        <dbReference type="Pfam" id="PF21787"/>
    </source>
</evidence>
<evidence type="ECO:0000313" key="3">
    <source>
        <dbReference type="EMBL" id="MBY26914.1"/>
    </source>
</evidence>
<dbReference type="AlphaFoldDB" id="A0A2S2PBZ5"/>
<gene>
    <name evidence="3" type="primary">T_67</name>
    <name evidence="3" type="ORF">g.95906</name>
</gene>
<protein>
    <submittedName>
        <fullName evidence="3">Transposable element P transposase</fullName>
    </submittedName>
</protein>
<name>A0A2S2PBZ5_SCHGA</name>
<feature type="domain" description="Transposable element P transposase-like RNase H" evidence="1">
    <location>
        <begin position="5"/>
        <end position="105"/>
    </location>
</feature>
<dbReference type="Pfam" id="PF21788">
    <property type="entry name" value="TNP-like_GBD"/>
    <property type="match status" value="1"/>
</dbReference>
<dbReference type="InterPro" id="IPR048365">
    <property type="entry name" value="TNP-like_RNaseH_N"/>
</dbReference>